<dbReference type="EMBL" id="MU277217">
    <property type="protein sequence ID" value="KAI0060728.1"/>
    <property type="molecule type" value="Genomic_DNA"/>
</dbReference>
<name>A0ACB8SXZ3_9AGAM</name>
<reference evidence="1" key="2">
    <citation type="journal article" date="2022" name="New Phytol.">
        <title>Evolutionary transition to the ectomycorrhizal habit in the genomes of a hyperdiverse lineage of mushroom-forming fungi.</title>
        <authorList>
            <person name="Looney B."/>
            <person name="Miyauchi S."/>
            <person name="Morin E."/>
            <person name="Drula E."/>
            <person name="Courty P.E."/>
            <person name="Kohler A."/>
            <person name="Kuo A."/>
            <person name="LaButti K."/>
            <person name="Pangilinan J."/>
            <person name="Lipzen A."/>
            <person name="Riley R."/>
            <person name="Andreopoulos W."/>
            <person name="He G."/>
            <person name="Johnson J."/>
            <person name="Nolan M."/>
            <person name="Tritt A."/>
            <person name="Barry K.W."/>
            <person name="Grigoriev I.V."/>
            <person name="Nagy L.G."/>
            <person name="Hibbett D."/>
            <person name="Henrissat B."/>
            <person name="Matheny P.B."/>
            <person name="Labbe J."/>
            <person name="Martin F.M."/>
        </authorList>
    </citation>
    <scope>NUCLEOTIDE SEQUENCE</scope>
    <source>
        <strain evidence="1">HHB10654</strain>
    </source>
</reference>
<keyword evidence="2" id="KW-1185">Reference proteome</keyword>
<protein>
    <submittedName>
        <fullName evidence="1">Uncharacterized protein</fullName>
    </submittedName>
</protein>
<comment type="caution">
    <text evidence="1">The sequence shown here is derived from an EMBL/GenBank/DDBJ whole genome shotgun (WGS) entry which is preliminary data.</text>
</comment>
<organism evidence="1 2">
    <name type="scientific">Artomyces pyxidatus</name>
    <dbReference type="NCBI Taxonomy" id="48021"/>
    <lineage>
        <taxon>Eukaryota</taxon>
        <taxon>Fungi</taxon>
        <taxon>Dikarya</taxon>
        <taxon>Basidiomycota</taxon>
        <taxon>Agaricomycotina</taxon>
        <taxon>Agaricomycetes</taxon>
        <taxon>Russulales</taxon>
        <taxon>Auriscalpiaceae</taxon>
        <taxon>Artomyces</taxon>
    </lineage>
</organism>
<gene>
    <name evidence="1" type="ORF">BV25DRAFT_1806932</name>
</gene>
<reference evidence="1" key="1">
    <citation type="submission" date="2021-03" db="EMBL/GenBank/DDBJ databases">
        <authorList>
            <consortium name="DOE Joint Genome Institute"/>
            <person name="Ahrendt S."/>
            <person name="Looney B.P."/>
            <person name="Miyauchi S."/>
            <person name="Morin E."/>
            <person name="Drula E."/>
            <person name="Courty P.E."/>
            <person name="Chicoki N."/>
            <person name="Fauchery L."/>
            <person name="Kohler A."/>
            <person name="Kuo A."/>
            <person name="Labutti K."/>
            <person name="Pangilinan J."/>
            <person name="Lipzen A."/>
            <person name="Riley R."/>
            <person name="Andreopoulos W."/>
            <person name="He G."/>
            <person name="Johnson J."/>
            <person name="Barry K.W."/>
            <person name="Grigoriev I.V."/>
            <person name="Nagy L."/>
            <person name="Hibbett D."/>
            <person name="Henrissat B."/>
            <person name="Matheny P.B."/>
            <person name="Labbe J."/>
            <person name="Martin F."/>
        </authorList>
    </citation>
    <scope>NUCLEOTIDE SEQUENCE</scope>
    <source>
        <strain evidence="1">HHB10654</strain>
    </source>
</reference>
<feature type="non-terminal residue" evidence="1">
    <location>
        <position position="210"/>
    </location>
</feature>
<accession>A0ACB8SXZ3</accession>
<sequence>MSRTSLCLKARISAGKPRGVLDTDYGERSAKIWSVYVDESAKHDSALIDSWKGDMDGILIFAGLFSAVVTAFLVESLQLLQLDTGQTSVLLLERISIQLEVRNGSQIPIPPLPPTGNPPSAGSALRVNVLWCLSLLLSLLCALGATLIQQWARSYGQAIHRRSAPHQRARIRAFLFQGIENSGAKAVVDGIPTLLHVAVFLFIAGMYDFI</sequence>
<proteinExistence type="predicted"/>
<dbReference type="Proteomes" id="UP000814140">
    <property type="component" value="Unassembled WGS sequence"/>
</dbReference>
<evidence type="ECO:0000313" key="1">
    <source>
        <dbReference type="EMBL" id="KAI0060728.1"/>
    </source>
</evidence>
<evidence type="ECO:0000313" key="2">
    <source>
        <dbReference type="Proteomes" id="UP000814140"/>
    </source>
</evidence>